<evidence type="ECO:0000256" key="12">
    <source>
        <dbReference type="ARBA" id="ARBA00068814"/>
    </source>
</evidence>
<evidence type="ECO:0000256" key="8">
    <source>
        <dbReference type="ARBA" id="ARBA00023054"/>
    </source>
</evidence>
<gene>
    <name evidence="17" type="primary">Pcf11</name>
    <name evidence="17" type="ORF">FALFRO_R09887</name>
</gene>
<keyword evidence="18" id="KW-1185">Reference proteome</keyword>
<feature type="region of interest" description="Disordered" evidence="15">
    <location>
        <begin position="160"/>
        <end position="189"/>
    </location>
</feature>
<evidence type="ECO:0000256" key="5">
    <source>
        <dbReference type="ARBA" id="ARBA00022664"/>
    </source>
</evidence>
<dbReference type="GO" id="GO:0000993">
    <property type="term" value="F:RNA polymerase II complex binding"/>
    <property type="evidence" value="ECO:0007669"/>
    <property type="project" value="InterPro"/>
</dbReference>
<sequence length="1523" mass="167553">MSAPESSAGSSEAREDACRDYQSSLEDLTFNSKPHINMLTILAEENVPFAKDIVSLIEAQIAKAPASEKLPVMYLMDSIVKNVGREYLTAFTKNLVATFICVFEKVDENTRKSLFKLRSTWDDIFPLKKLYALDVRVNSLDPAWPIKPLPPNVNTSSIHVNPKFLNKSPEESNAPTSAVTSGASTPPAVPEIQKNLTQEQLIRQQLLAKQKQLLELQQKKLELELEQTKAQLAVSLSVQQGSSSIASVPAPSKQHMPPTPHMTVKPPHQTAVQSEKNKPSPSPPLHDIKIVNRDPRLNRMGQHSSHTKDQSHKKEFSPSVTSQSETKANKTAQAEKQNSTKSEKSKASEKTQKKELEQSKAKSKSPSPLKNKLPDIKDSKSQECESTKVSDISKRDPRLKRHLQDKSEGKEEEIKEKRRSTEKKEKEEHKTCEHRPVGSRNKVINGAVQKQDTTTEESEKQGGKQGRSSSRKRSRSRSPKARSPSTHSPKRRERRSPKRRLRSLSPTSSTPKIGKIRQIGPKQSHVEETTQAARDERNSNKRNVKQEVRDPRRLKKAQEERPQETATQHSAKASPDPKENAENWQGSKSGKRWKSGWEESKNSQQNDEHQALIKCPHQRHRENWPASKGILSPRAPKQQHRLSVDANLQIPKELTSASKRELLKKANDRLTSGEITQDEFLMVAHQIRQLFQYQEGKHRCVREEPRSPFSERFKRARYEDPEKAPFPESPGSRFGGIEAKQRISALMEDRPLFDGSPRPTAARVGVDGQGSPFVDGPAAGSSSRIDGPAGQAAMRFEGPLVGAGASQFDGPLAGAGGAGALRFDGPPGQLAGALRFEGPPGQVGGGGPLRFEGPLGPLRFEGPAGQPVGGPRFEGPGVGLRFEGPHGQPSGGLRFEGPHGQPMGPRGQPGGGLRFEGPHGQPLGPHGQPGGGLRFEGPHLQPLGPHGQPGGSLRFEGPHGQPMGPHGPSSGGLRFEGPHGPSGGGLRLEGPRGQPGLGPRLIDGPVHQGAGGLRFDGPLGRAGPRFDGCHGAGFDGQPGQLSLLQRFDGIHGQPGPRLAPGQQAQARFETAIPQRFDGPHQPASRFDLPLGLQGARFENVANHPASRLEMSPYGQGGPFVEHPGQGYNGPAHGMQFQRPDIFDGSPGPNFNGPAGPGAQSFPLRGAGHYFEEKGLQGPQYGNFSNMPMGSNQVSLMSAQPGPYGQGQQYLPNPGSFVQNPAGALPHSYPDNHLGQVDVNELFAKLLKTGILKLSKTDSTSAQANETSAQPTAEEEDDDQNEDQNVPDLTNFIVEELRQRYDSVINRLYTGIQCYSCGMRFTTSQTDVYADHLDWHYRQNRTEKDVSRKITHRRWYYSLTDWIEFEEIADLEERAKSQFFEKAHEEVVLKTQEAAKEKEFQSVPAGPAGAVESCEICQEQFEQYWDEEEEEWHLKNAIRVDEKIYHPSCYEDYQNTSSFDCTPSPSKTPSENPLNIMLDIVKQETEESCDSPKIKEEPDDTPPACAEESTPASTEIKTEPEESV</sequence>
<name>A0A7K6LSX5_9CORV</name>
<evidence type="ECO:0000313" key="18">
    <source>
        <dbReference type="Proteomes" id="UP000534626"/>
    </source>
</evidence>
<keyword evidence="2" id="KW-0488">Methylation</keyword>
<dbReference type="Pfam" id="PF20844">
    <property type="entry name" value="PCF11_RFEG_rpt"/>
    <property type="match status" value="2"/>
</dbReference>
<dbReference type="Proteomes" id="UP000534626">
    <property type="component" value="Unassembled WGS sequence"/>
</dbReference>
<dbReference type="Pfam" id="PF20845">
    <property type="entry name" value="Pcf11_helical"/>
    <property type="match status" value="1"/>
</dbReference>
<feature type="compositionally biased region" description="Basic and acidic residues" evidence="15">
    <location>
        <begin position="422"/>
        <end position="436"/>
    </location>
</feature>
<feature type="compositionally biased region" description="Basic and acidic residues" evidence="15">
    <location>
        <begin position="306"/>
        <end position="316"/>
    </location>
</feature>
<feature type="compositionally biased region" description="Acidic residues" evidence="15">
    <location>
        <begin position="1272"/>
        <end position="1281"/>
    </location>
</feature>
<dbReference type="FunFam" id="1.25.40.90:FF:000015">
    <property type="entry name" value="Pre-mRNA cleavage complex 2 protein Pcf11"/>
    <property type="match status" value="1"/>
</dbReference>
<evidence type="ECO:0000256" key="2">
    <source>
        <dbReference type="ARBA" id="ARBA00022481"/>
    </source>
</evidence>
<feature type="region of interest" description="Disordered" evidence="15">
    <location>
        <begin position="884"/>
        <end position="1000"/>
    </location>
</feature>
<dbReference type="GO" id="GO:0005849">
    <property type="term" value="C:mRNA cleavage factor complex"/>
    <property type="evidence" value="ECO:0007669"/>
    <property type="project" value="InterPro"/>
</dbReference>
<evidence type="ECO:0000256" key="9">
    <source>
        <dbReference type="ARBA" id="ARBA00023242"/>
    </source>
</evidence>
<feature type="compositionally biased region" description="Polar residues" evidence="15">
    <location>
        <begin position="171"/>
        <end position="184"/>
    </location>
</feature>
<feature type="compositionally biased region" description="Low complexity" evidence="15">
    <location>
        <begin position="958"/>
        <end position="972"/>
    </location>
</feature>
<dbReference type="PANTHER" id="PTHR15921:SF3">
    <property type="entry name" value="PRE-MRNA CLEAVAGE COMPLEX 2 PROTEIN PCF11"/>
    <property type="match status" value="1"/>
</dbReference>
<dbReference type="Pfam" id="PF04818">
    <property type="entry name" value="CID"/>
    <property type="match status" value="1"/>
</dbReference>
<feature type="compositionally biased region" description="Basic residues" evidence="15">
    <location>
        <begin position="469"/>
        <end position="480"/>
    </location>
</feature>
<dbReference type="InterPro" id="IPR045154">
    <property type="entry name" value="PCF11-like"/>
</dbReference>
<feature type="compositionally biased region" description="Polar residues" evidence="15">
    <location>
        <begin position="318"/>
        <end position="337"/>
    </location>
</feature>
<dbReference type="InterPro" id="IPR008942">
    <property type="entry name" value="ENTH_VHS"/>
</dbReference>
<evidence type="ECO:0000256" key="1">
    <source>
        <dbReference type="ARBA" id="ARBA00004123"/>
    </source>
</evidence>
<reference evidence="17 18" key="1">
    <citation type="submission" date="2019-09" db="EMBL/GenBank/DDBJ databases">
        <title>Bird 10,000 Genomes (B10K) Project - Family phase.</title>
        <authorList>
            <person name="Zhang G."/>
        </authorList>
    </citation>
    <scope>NUCLEOTIDE SEQUENCE [LARGE SCALE GENOMIC DNA]</scope>
    <source>
        <strain evidence="17">B10K-DU-029-77</strain>
    </source>
</reference>
<dbReference type="InterPro" id="IPR054127">
    <property type="entry name" value="Pcf11_C"/>
</dbReference>
<feature type="region of interest" description="Disordered" evidence="15">
    <location>
        <begin position="1256"/>
        <end position="1285"/>
    </location>
</feature>
<evidence type="ECO:0000256" key="15">
    <source>
        <dbReference type="SAM" id="MobiDB-lite"/>
    </source>
</evidence>
<dbReference type="GO" id="GO:0003729">
    <property type="term" value="F:mRNA binding"/>
    <property type="evidence" value="ECO:0007669"/>
    <property type="project" value="InterPro"/>
</dbReference>
<evidence type="ECO:0000313" key="17">
    <source>
        <dbReference type="EMBL" id="NWW28031.1"/>
    </source>
</evidence>
<keyword evidence="7" id="KW-0007">Acetylation</keyword>
<dbReference type="GO" id="GO:0005737">
    <property type="term" value="C:cytoplasm"/>
    <property type="evidence" value="ECO:0007669"/>
    <property type="project" value="TreeGrafter"/>
</dbReference>
<accession>A0A7K6LSX5</accession>
<dbReference type="InterPro" id="IPR021605">
    <property type="entry name" value="Pcf11_Clp1-ID"/>
</dbReference>
<comment type="subcellular location">
    <subcellularLocation>
        <location evidence="1">Nucleus</location>
    </subcellularLocation>
</comment>
<keyword evidence="3" id="KW-1017">Isopeptide bond</keyword>
<keyword evidence="9" id="KW-0539">Nucleus</keyword>
<dbReference type="Pfam" id="PF21936">
    <property type="entry name" value="Pcf11_C"/>
    <property type="match status" value="1"/>
</dbReference>
<evidence type="ECO:0000256" key="7">
    <source>
        <dbReference type="ARBA" id="ARBA00022990"/>
    </source>
</evidence>
<dbReference type="OrthoDB" id="343582at2759"/>
<evidence type="ECO:0000256" key="6">
    <source>
        <dbReference type="ARBA" id="ARBA00022843"/>
    </source>
</evidence>
<evidence type="ECO:0000256" key="10">
    <source>
        <dbReference type="ARBA" id="ARBA00057101"/>
    </source>
</evidence>
<keyword evidence="5" id="KW-0507">mRNA processing</keyword>
<evidence type="ECO:0000256" key="13">
    <source>
        <dbReference type="ARBA" id="ARBA00083113"/>
    </source>
</evidence>
<dbReference type="Pfam" id="PF20827">
    <property type="entry name" value="PCF11_charged"/>
    <property type="match status" value="1"/>
</dbReference>
<dbReference type="GO" id="GO:0006369">
    <property type="term" value="P:termination of RNA polymerase II transcription"/>
    <property type="evidence" value="ECO:0007669"/>
    <property type="project" value="InterPro"/>
</dbReference>
<comment type="caution">
    <text evidence="17">The sequence shown here is derived from an EMBL/GenBank/DDBJ whole genome shotgun (WGS) entry which is preliminary data.</text>
</comment>
<feature type="compositionally biased region" description="Basic and acidic residues" evidence="15">
    <location>
        <begin position="372"/>
        <end position="416"/>
    </location>
</feature>
<dbReference type="PANTHER" id="PTHR15921">
    <property type="entry name" value="PRE-MRNA CLEAVAGE COMPLEX II"/>
    <property type="match status" value="1"/>
</dbReference>
<feature type="region of interest" description="Disordered" evidence="15">
    <location>
        <begin position="1483"/>
        <end position="1523"/>
    </location>
</feature>
<dbReference type="InterPro" id="IPR006569">
    <property type="entry name" value="CID_dom"/>
</dbReference>
<feature type="compositionally biased region" description="Basic and acidic residues" evidence="15">
    <location>
        <begin position="286"/>
        <end position="297"/>
    </location>
</feature>
<feature type="compositionally biased region" description="Basic residues" evidence="15">
    <location>
        <begin position="488"/>
        <end position="502"/>
    </location>
</feature>
<dbReference type="InterPro" id="IPR048832">
    <property type="entry name" value="PCF11_charged"/>
</dbReference>
<dbReference type="InterPro" id="IPR048830">
    <property type="entry name" value="PCF11_helical"/>
</dbReference>
<feature type="compositionally biased region" description="Polar residues" evidence="15">
    <location>
        <begin position="1256"/>
        <end position="1270"/>
    </location>
</feature>
<evidence type="ECO:0000256" key="3">
    <source>
        <dbReference type="ARBA" id="ARBA00022499"/>
    </source>
</evidence>
<comment type="subunit">
    <text evidence="11">Associates with the phosphorylated CTD domain of POLR2A /RNA polymerase II.</text>
</comment>
<dbReference type="SUPFAM" id="SSF48464">
    <property type="entry name" value="ENTH/VHS domain"/>
    <property type="match status" value="1"/>
</dbReference>
<feature type="non-terminal residue" evidence="17">
    <location>
        <position position="1523"/>
    </location>
</feature>
<feature type="coiled-coil region" evidence="14">
    <location>
        <begin position="206"/>
        <end position="233"/>
    </location>
</feature>
<keyword evidence="4" id="KW-0597">Phosphoprotein</keyword>
<dbReference type="PROSITE" id="PS51391">
    <property type="entry name" value="CID"/>
    <property type="match status" value="1"/>
</dbReference>
<dbReference type="InterPro" id="IPR048829">
    <property type="entry name" value="PCF11_RFEG_rpt"/>
</dbReference>
<proteinExistence type="predicted"/>
<evidence type="ECO:0000256" key="11">
    <source>
        <dbReference type="ARBA" id="ARBA00063659"/>
    </source>
</evidence>
<evidence type="ECO:0000256" key="14">
    <source>
        <dbReference type="SAM" id="Coils"/>
    </source>
</evidence>
<dbReference type="SMART" id="SM00582">
    <property type="entry name" value="RPR"/>
    <property type="match status" value="1"/>
</dbReference>
<dbReference type="Gene3D" id="1.25.40.90">
    <property type="match status" value="1"/>
</dbReference>
<keyword evidence="6" id="KW-0832">Ubl conjugation</keyword>
<keyword evidence="8 14" id="KW-0175">Coiled coil</keyword>
<feature type="compositionally biased region" description="Basic and acidic residues" evidence="15">
    <location>
        <begin position="524"/>
        <end position="563"/>
    </location>
</feature>
<dbReference type="InterPro" id="IPR047415">
    <property type="entry name" value="Pcf11_CID"/>
</dbReference>
<feature type="compositionally biased region" description="Basic and acidic residues" evidence="15">
    <location>
        <begin position="595"/>
        <end position="611"/>
    </location>
</feature>
<dbReference type="EMBL" id="VZRV01010299">
    <property type="protein sequence ID" value="NWW28031.1"/>
    <property type="molecule type" value="Genomic_DNA"/>
</dbReference>
<feature type="domain" description="CID" evidence="16">
    <location>
        <begin position="13"/>
        <end position="141"/>
    </location>
</feature>
<feature type="region of interest" description="Disordered" evidence="15">
    <location>
        <begin position="245"/>
        <end position="645"/>
    </location>
</feature>
<evidence type="ECO:0000256" key="4">
    <source>
        <dbReference type="ARBA" id="ARBA00022553"/>
    </source>
</evidence>
<feature type="non-terminal residue" evidence="17">
    <location>
        <position position="1"/>
    </location>
</feature>
<dbReference type="GO" id="GO:0031124">
    <property type="term" value="P:mRNA 3'-end processing"/>
    <property type="evidence" value="ECO:0007669"/>
    <property type="project" value="InterPro"/>
</dbReference>
<dbReference type="Pfam" id="PF11526">
    <property type="entry name" value="Pfc11_Clp1_ID"/>
    <property type="match status" value="1"/>
</dbReference>
<evidence type="ECO:0000259" key="16">
    <source>
        <dbReference type="PROSITE" id="PS51391"/>
    </source>
</evidence>
<dbReference type="CDD" id="cd16982">
    <property type="entry name" value="CID_Pcf11"/>
    <property type="match status" value="1"/>
</dbReference>
<organism evidence="17 18">
    <name type="scientific">Falcunculus frontatus</name>
    <name type="common">Eastern shriketit</name>
    <dbReference type="NCBI Taxonomy" id="254539"/>
    <lineage>
        <taxon>Eukaryota</taxon>
        <taxon>Metazoa</taxon>
        <taxon>Chordata</taxon>
        <taxon>Craniata</taxon>
        <taxon>Vertebrata</taxon>
        <taxon>Euteleostomi</taxon>
        <taxon>Archelosauria</taxon>
        <taxon>Archosauria</taxon>
        <taxon>Dinosauria</taxon>
        <taxon>Saurischia</taxon>
        <taxon>Theropoda</taxon>
        <taxon>Coelurosauria</taxon>
        <taxon>Aves</taxon>
        <taxon>Neognathae</taxon>
        <taxon>Neoaves</taxon>
        <taxon>Telluraves</taxon>
        <taxon>Australaves</taxon>
        <taxon>Passeriformes</taxon>
        <taxon>Corvoidea</taxon>
        <taxon>Pachycephalidae</taxon>
        <taxon>Falcunculus</taxon>
    </lineage>
</organism>
<feature type="compositionally biased region" description="Basic and acidic residues" evidence="15">
    <location>
        <begin position="341"/>
        <end position="360"/>
    </location>
</feature>
<comment type="function">
    <text evidence="10">Component of pre-mRNA cleavage complex II, which promotes transcription termination by RNA polymerase II.</text>
</comment>
<protein>
    <recommendedName>
        <fullName evidence="12">Pre-mRNA cleavage complex 2 protein Pcf11</fullName>
    </recommendedName>
    <alternativeName>
        <fullName evidence="13">Pre-mRNA cleavage complex II protein Pcf11</fullName>
    </alternativeName>
</protein>
<feature type="compositionally biased region" description="Basic and acidic residues" evidence="15">
    <location>
        <begin position="1483"/>
        <end position="1495"/>
    </location>
</feature>
<feature type="compositionally biased region" description="Low complexity" evidence="15">
    <location>
        <begin position="991"/>
        <end position="1000"/>
    </location>
</feature>